<keyword evidence="11" id="KW-0325">Glycoprotein</keyword>
<organism evidence="15 16">
    <name type="scientific">Patella caerulea</name>
    <name type="common">Rayed Mediterranean limpet</name>
    <dbReference type="NCBI Taxonomy" id="87958"/>
    <lineage>
        <taxon>Eukaryota</taxon>
        <taxon>Metazoa</taxon>
        <taxon>Spiralia</taxon>
        <taxon>Lophotrochozoa</taxon>
        <taxon>Mollusca</taxon>
        <taxon>Gastropoda</taxon>
        <taxon>Patellogastropoda</taxon>
        <taxon>Patelloidea</taxon>
        <taxon>Patellidae</taxon>
        <taxon>Patella</taxon>
    </lineage>
</organism>
<sequence length="294" mass="32130">MPQTTGADAPPTDANGLTNIPPTSSDSQPIGIYGWRKRCLYSFILFLMVVVIMNLALTIWILRVFDFSVDGIGRLRMTPKGVRLDGEAEFLKSVYTQEIRSKTGDPLYVESSQEVKIQSRNKANHVTSSLNLDNEKFQAKCEVFEVKDRKGKIKFLVSKDKVIIGTDEVKYNGEVIFDGSIETPSLRGPITEELKIESPSSSVEISGSAGVSVQAPAGDVELKSQDNIRLQTSSGAIHLDSKDIFLKNIKESDTSSVQGVSSSDIYQLCMCQNGRVFLAEADGICSATSDICNS</sequence>
<evidence type="ECO:0000256" key="12">
    <source>
        <dbReference type="ARBA" id="ARBA00023212"/>
    </source>
</evidence>
<evidence type="ECO:0000256" key="14">
    <source>
        <dbReference type="SAM" id="Phobius"/>
    </source>
</evidence>
<dbReference type="Proteomes" id="UP001347796">
    <property type="component" value="Unassembled WGS sequence"/>
</dbReference>
<evidence type="ECO:0000256" key="8">
    <source>
        <dbReference type="ARBA" id="ARBA00022989"/>
    </source>
</evidence>
<evidence type="ECO:0000256" key="2">
    <source>
        <dbReference type="ARBA" id="ARBA00004274"/>
    </source>
</evidence>
<comment type="subcellular location">
    <subcellularLocation>
        <location evidence="2">Cell membrane</location>
        <location evidence="2">Sarcolemma</location>
        <topology evidence="2">Single-pass type II membrane protein</topology>
    </subcellularLocation>
    <subcellularLocation>
        <location evidence="1">Cytoplasm</location>
        <location evidence="1">Cytoskeleton</location>
    </subcellularLocation>
</comment>
<dbReference type="Pfam" id="PF04790">
    <property type="entry name" value="Sarcoglycan_1"/>
    <property type="match status" value="1"/>
</dbReference>
<evidence type="ECO:0000313" key="15">
    <source>
        <dbReference type="EMBL" id="KAK6168371.1"/>
    </source>
</evidence>
<keyword evidence="16" id="KW-1185">Reference proteome</keyword>
<gene>
    <name evidence="15" type="ORF">SNE40_020921</name>
</gene>
<dbReference type="InterPro" id="IPR006875">
    <property type="entry name" value="Sarcoglycan"/>
</dbReference>
<keyword evidence="9 14" id="KW-0472">Membrane</keyword>
<evidence type="ECO:0008006" key="17">
    <source>
        <dbReference type="Google" id="ProtNLM"/>
    </source>
</evidence>
<dbReference type="GO" id="GO:0005856">
    <property type="term" value="C:cytoskeleton"/>
    <property type="evidence" value="ECO:0007669"/>
    <property type="project" value="UniProtKB-SubCell"/>
</dbReference>
<keyword evidence="6 14" id="KW-0812">Transmembrane</keyword>
<evidence type="ECO:0000256" key="5">
    <source>
        <dbReference type="ARBA" id="ARBA00022490"/>
    </source>
</evidence>
<dbReference type="AlphaFoldDB" id="A0AAN8GDB4"/>
<dbReference type="GO" id="GO:0042383">
    <property type="term" value="C:sarcolemma"/>
    <property type="evidence" value="ECO:0007669"/>
    <property type="project" value="UniProtKB-SubCell"/>
</dbReference>
<reference evidence="15 16" key="1">
    <citation type="submission" date="2024-01" db="EMBL/GenBank/DDBJ databases">
        <title>The genome of the rayed Mediterranean limpet Patella caerulea (Linnaeus, 1758).</title>
        <authorList>
            <person name="Anh-Thu Weber A."/>
            <person name="Halstead-Nussloch G."/>
        </authorList>
    </citation>
    <scope>NUCLEOTIDE SEQUENCE [LARGE SCALE GENOMIC DNA]</scope>
    <source>
        <strain evidence="15">AATW-2023a</strain>
        <tissue evidence="15">Whole specimen</tissue>
    </source>
</reference>
<keyword evidence="10" id="KW-1015">Disulfide bond</keyword>
<proteinExistence type="inferred from homology"/>
<dbReference type="EMBL" id="JAZGQO010000016">
    <property type="protein sequence ID" value="KAK6168371.1"/>
    <property type="molecule type" value="Genomic_DNA"/>
</dbReference>
<evidence type="ECO:0000256" key="4">
    <source>
        <dbReference type="ARBA" id="ARBA00022475"/>
    </source>
</evidence>
<evidence type="ECO:0000256" key="10">
    <source>
        <dbReference type="ARBA" id="ARBA00023157"/>
    </source>
</evidence>
<name>A0AAN8GDB4_PATCE</name>
<keyword evidence="12" id="KW-0206">Cytoskeleton</keyword>
<keyword evidence="8 14" id="KW-1133">Transmembrane helix</keyword>
<feature type="transmembrane region" description="Helical" evidence="14">
    <location>
        <begin position="40"/>
        <end position="62"/>
    </location>
</feature>
<feature type="region of interest" description="Disordered" evidence="13">
    <location>
        <begin position="1"/>
        <end position="23"/>
    </location>
</feature>
<dbReference type="GO" id="GO:0016012">
    <property type="term" value="C:sarcoglycan complex"/>
    <property type="evidence" value="ECO:0007669"/>
    <property type="project" value="InterPro"/>
</dbReference>
<evidence type="ECO:0000256" key="6">
    <source>
        <dbReference type="ARBA" id="ARBA00022692"/>
    </source>
</evidence>
<dbReference type="InterPro" id="IPR039972">
    <property type="entry name" value="Sarcoglycan_gamma/delta/zeta"/>
</dbReference>
<evidence type="ECO:0000256" key="7">
    <source>
        <dbReference type="ARBA" id="ARBA00022968"/>
    </source>
</evidence>
<keyword evidence="7" id="KW-0735">Signal-anchor</keyword>
<evidence type="ECO:0000256" key="1">
    <source>
        <dbReference type="ARBA" id="ARBA00004245"/>
    </source>
</evidence>
<evidence type="ECO:0000313" key="16">
    <source>
        <dbReference type="Proteomes" id="UP001347796"/>
    </source>
</evidence>
<dbReference type="PANTHER" id="PTHR12939:SF10">
    <property type="entry name" value="EG:4F1.1 PROTEIN"/>
    <property type="match status" value="1"/>
</dbReference>
<evidence type="ECO:0000256" key="3">
    <source>
        <dbReference type="ARBA" id="ARBA00007574"/>
    </source>
</evidence>
<keyword evidence="5" id="KW-0963">Cytoplasm</keyword>
<evidence type="ECO:0000256" key="13">
    <source>
        <dbReference type="SAM" id="MobiDB-lite"/>
    </source>
</evidence>
<comment type="caution">
    <text evidence="15">The sequence shown here is derived from an EMBL/GenBank/DDBJ whole genome shotgun (WGS) entry which is preliminary data.</text>
</comment>
<evidence type="ECO:0000256" key="11">
    <source>
        <dbReference type="ARBA" id="ARBA00023180"/>
    </source>
</evidence>
<evidence type="ECO:0000256" key="9">
    <source>
        <dbReference type="ARBA" id="ARBA00023136"/>
    </source>
</evidence>
<protein>
    <recommendedName>
        <fullName evidence="17">Zeta-sarcoglycan</fullName>
    </recommendedName>
</protein>
<comment type="similarity">
    <text evidence="3">Belongs to the sarcoglycan beta/delta/gamma/zeta family.</text>
</comment>
<keyword evidence="4" id="KW-1003">Cell membrane</keyword>
<accession>A0AAN8GDB4</accession>
<dbReference type="PANTHER" id="PTHR12939">
    <property type="entry name" value="SARCOGLYCAN"/>
    <property type="match status" value="1"/>
</dbReference>